<keyword evidence="4 10" id="KW-1003">Cell membrane</keyword>
<feature type="transmembrane region" description="Helical" evidence="9">
    <location>
        <begin position="89"/>
        <end position="107"/>
    </location>
</feature>
<dbReference type="InterPro" id="IPR035906">
    <property type="entry name" value="MetI-like_sf"/>
</dbReference>
<evidence type="ECO:0000256" key="7">
    <source>
        <dbReference type="ARBA" id="ARBA00022989"/>
    </source>
</evidence>
<gene>
    <name evidence="12" type="ORF">EDD72_10678</name>
</gene>
<comment type="similarity">
    <text evidence="2 10">Belongs to the binding-protein-dependent transport system permease family. CysTW subfamily.</text>
</comment>
<name>A0A4V2USX8_9BACI</name>
<keyword evidence="5 10" id="KW-0500">Molybdenum</keyword>
<keyword evidence="6 9" id="KW-0812">Transmembrane</keyword>
<keyword evidence="8 9" id="KW-0472">Membrane</keyword>
<evidence type="ECO:0000256" key="6">
    <source>
        <dbReference type="ARBA" id="ARBA00022692"/>
    </source>
</evidence>
<dbReference type="Pfam" id="PF00528">
    <property type="entry name" value="BPD_transp_1"/>
    <property type="match status" value="1"/>
</dbReference>
<dbReference type="OrthoDB" id="9795403at2"/>
<dbReference type="NCBIfam" id="TIGR02141">
    <property type="entry name" value="modB_ABC"/>
    <property type="match status" value="1"/>
</dbReference>
<dbReference type="CDD" id="cd06261">
    <property type="entry name" value="TM_PBP2"/>
    <property type="match status" value="1"/>
</dbReference>
<evidence type="ECO:0000256" key="4">
    <source>
        <dbReference type="ARBA" id="ARBA00022475"/>
    </source>
</evidence>
<feature type="transmembrane region" description="Helical" evidence="9">
    <location>
        <begin position="135"/>
        <end position="157"/>
    </location>
</feature>
<dbReference type="PANTHER" id="PTHR30183:SF3">
    <property type="entry name" value="MOLYBDENUM TRANSPORT SYSTEM PERMEASE PROTEIN MODB"/>
    <property type="match status" value="1"/>
</dbReference>
<keyword evidence="7 9" id="KW-1133">Transmembrane helix</keyword>
<feature type="transmembrane region" description="Helical" evidence="9">
    <location>
        <begin position="195"/>
        <end position="216"/>
    </location>
</feature>
<dbReference type="AlphaFoldDB" id="A0A4V2USX8"/>
<keyword evidence="3 9" id="KW-0813">Transport</keyword>
<dbReference type="PROSITE" id="PS50928">
    <property type="entry name" value="ABC_TM1"/>
    <property type="match status" value="1"/>
</dbReference>
<dbReference type="GO" id="GO:0015098">
    <property type="term" value="F:molybdate ion transmembrane transporter activity"/>
    <property type="evidence" value="ECO:0007669"/>
    <property type="project" value="UniProtKB-UniRule"/>
</dbReference>
<evidence type="ECO:0000256" key="9">
    <source>
        <dbReference type="RuleBase" id="RU363032"/>
    </source>
</evidence>
<evidence type="ECO:0000256" key="3">
    <source>
        <dbReference type="ARBA" id="ARBA00022448"/>
    </source>
</evidence>
<proteinExistence type="inferred from homology"/>
<evidence type="ECO:0000256" key="1">
    <source>
        <dbReference type="ARBA" id="ARBA00004651"/>
    </source>
</evidence>
<feature type="transmembrane region" description="Helical" evidence="9">
    <location>
        <begin position="48"/>
        <end position="69"/>
    </location>
</feature>
<dbReference type="EMBL" id="SMAB01000006">
    <property type="protein sequence ID" value="TCS83151.1"/>
    <property type="molecule type" value="Genomic_DNA"/>
</dbReference>
<comment type="subcellular location">
    <subcellularLocation>
        <location evidence="1 9">Cell membrane</location>
        <topology evidence="1 9">Multi-pass membrane protein</topology>
    </subcellularLocation>
</comment>
<feature type="transmembrane region" description="Helical" evidence="9">
    <location>
        <begin position="12"/>
        <end position="36"/>
    </location>
</feature>
<evidence type="ECO:0000256" key="10">
    <source>
        <dbReference type="RuleBase" id="RU365097"/>
    </source>
</evidence>
<evidence type="ECO:0000256" key="2">
    <source>
        <dbReference type="ARBA" id="ARBA00007069"/>
    </source>
</evidence>
<evidence type="ECO:0000259" key="11">
    <source>
        <dbReference type="PROSITE" id="PS50928"/>
    </source>
</evidence>
<dbReference type="PANTHER" id="PTHR30183">
    <property type="entry name" value="MOLYBDENUM TRANSPORT SYSTEM PERMEASE PROTEIN MODB"/>
    <property type="match status" value="1"/>
</dbReference>
<keyword evidence="13" id="KW-1185">Reference proteome</keyword>
<evidence type="ECO:0000313" key="13">
    <source>
        <dbReference type="Proteomes" id="UP000295788"/>
    </source>
</evidence>
<dbReference type="RefSeq" id="WP_132768100.1">
    <property type="nucleotide sequence ID" value="NZ_SMAB01000006.1"/>
</dbReference>
<dbReference type="Gene3D" id="1.10.3720.10">
    <property type="entry name" value="MetI-like"/>
    <property type="match status" value="1"/>
</dbReference>
<accession>A0A4V2USX8</accession>
<evidence type="ECO:0000256" key="5">
    <source>
        <dbReference type="ARBA" id="ARBA00022505"/>
    </source>
</evidence>
<comment type="function">
    <text evidence="10">Part of the binding-protein-dependent transport system for molybdenum; probably responsible for the translocation of the substrate across the membrane.</text>
</comment>
<feature type="domain" description="ABC transmembrane type-1" evidence="11">
    <location>
        <begin position="10"/>
        <end position="212"/>
    </location>
</feature>
<reference evidence="12 13" key="1">
    <citation type="submission" date="2019-03" db="EMBL/GenBank/DDBJ databases">
        <title>Genomic Encyclopedia of Type Strains, Phase IV (KMG-IV): sequencing the most valuable type-strain genomes for metagenomic binning, comparative biology and taxonomic classification.</title>
        <authorList>
            <person name="Goeker M."/>
        </authorList>
    </citation>
    <scope>NUCLEOTIDE SEQUENCE [LARGE SCALE GENOMIC DNA]</scope>
    <source>
        <strain evidence="12 13">DSM 23802</strain>
    </source>
</reference>
<dbReference type="InterPro" id="IPR011867">
    <property type="entry name" value="ModB_ABC"/>
</dbReference>
<dbReference type="GO" id="GO:0005886">
    <property type="term" value="C:plasma membrane"/>
    <property type="evidence" value="ECO:0007669"/>
    <property type="project" value="UniProtKB-SubCell"/>
</dbReference>
<protein>
    <recommendedName>
        <fullName evidence="10">Molybdenum transport system permease</fullName>
    </recommendedName>
</protein>
<organism evidence="12 13">
    <name type="scientific">Tepidibacillus fermentans</name>
    <dbReference type="NCBI Taxonomy" id="1281767"/>
    <lineage>
        <taxon>Bacteria</taxon>
        <taxon>Bacillati</taxon>
        <taxon>Bacillota</taxon>
        <taxon>Bacilli</taxon>
        <taxon>Bacillales</taxon>
        <taxon>Bacillaceae</taxon>
        <taxon>Tepidibacillus</taxon>
    </lineage>
</organism>
<evidence type="ECO:0000256" key="8">
    <source>
        <dbReference type="ARBA" id="ARBA00023136"/>
    </source>
</evidence>
<sequence>MFDQTFLQPFFLSFKIASIATLIDFIVGTIMARILSIRQFPGKSIVESIILLPLILPPTVVGFGLLWLFGKKGLIGEFLDQVLHIQLVFTWWGAVLAAIVVAFPLMYQSAQAAFYRVDPKLEQAAKILGASNWKVFLTITLPLAWPGLLAGIILTFARALGEFGATLMFAGFIPGKTETIPLAIYFAVERGDMKLAGLWVIIMVLVGFSSVLWLNWWSRKKMNLS</sequence>
<comment type="caution">
    <text evidence="12">The sequence shown here is derived from an EMBL/GenBank/DDBJ whole genome shotgun (WGS) entry which is preliminary data.</text>
</comment>
<dbReference type="SUPFAM" id="SSF161098">
    <property type="entry name" value="MetI-like"/>
    <property type="match status" value="1"/>
</dbReference>
<evidence type="ECO:0000313" key="12">
    <source>
        <dbReference type="EMBL" id="TCS83151.1"/>
    </source>
</evidence>
<dbReference type="Proteomes" id="UP000295788">
    <property type="component" value="Unassembled WGS sequence"/>
</dbReference>
<dbReference type="InterPro" id="IPR000515">
    <property type="entry name" value="MetI-like"/>
</dbReference>